<dbReference type="STRING" id="400682.A0A1X7V376"/>
<evidence type="ECO:0000313" key="4">
    <source>
        <dbReference type="EnsemblMetazoa" id="Aqu2.1.34463_001"/>
    </source>
</evidence>
<organism evidence="4">
    <name type="scientific">Amphimedon queenslandica</name>
    <name type="common">Sponge</name>
    <dbReference type="NCBI Taxonomy" id="400682"/>
    <lineage>
        <taxon>Eukaryota</taxon>
        <taxon>Metazoa</taxon>
        <taxon>Porifera</taxon>
        <taxon>Demospongiae</taxon>
        <taxon>Heteroscleromorpha</taxon>
        <taxon>Haplosclerida</taxon>
        <taxon>Niphatidae</taxon>
        <taxon>Amphimedon</taxon>
    </lineage>
</organism>
<reference evidence="5" key="1">
    <citation type="journal article" date="2010" name="Nature">
        <title>The Amphimedon queenslandica genome and the evolution of animal complexity.</title>
        <authorList>
            <person name="Srivastava M."/>
            <person name="Simakov O."/>
            <person name="Chapman J."/>
            <person name="Fahey B."/>
            <person name="Gauthier M.E."/>
            <person name="Mitros T."/>
            <person name="Richards G.S."/>
            <person name="Conaco C."/>
            <person name="Dacre M."/>
            <person name="Hellsten U."/>
            <person name="Larroux C."/>
            <person name="Putnam N.H."/>
            <person name="Stanke M."/>
            <person name="Adamska M."/>
            <person name="Darling A."/>
            <person name="Degnan S.M."/>
            <person name="Oakley T.H."/>
            <person name="Plachetzki D.C."/>
            <person name="Zhai Y."/>
            <person name="Adamski M."/>
            <person name="Calcino A."/>
            <person name="Cummins S.F."/>
            <person name="Goodstein D.M."/>
            <person name="Harris C."/>
            <person name="Jackson D.J."/>
            <person name="Leys S.P."/>
            <person name="Shu S."/>
            <person name="Woodcroft B.J."/>
            <person name="Vervoort M."/>
            <person name="Kosik K.S."/>
            <person name="Manning G."/>
            <person name="Degnan B.M."/>
            <person name="Rokhsar D.S."/>
        </authorList>
    </citation>
    <scope>NUCLEOTIDE SEQUENCE [LARGE SCALE GENOMIC DNA]</scope>
</reference>
<gene>
    <name evidence="4" type="primary">105312401</name>
</gene>
<keyword evidence="1" id="KW-0175">Coiled coil</keyword>
<dbReference type="Pfam" id="PF15717">
    <property type="entry name" value="PCM1_C"/>
    <property type="match status" value="2"/>
</dbReference>
<dbReference type="eggNOG" id="ENOG502QRMF">
    <property type="taxonomic scope" value="Eukaryota"/>
</dbReference>
<evidence type="ECO:0000259" key="3">
    <source>
        <dbReference type="Pfam" id="PF15717"/>
    </source>
</evidence>
<feature type="region of interest" description="Disordered" evidence="2">
    <location>
        <begin position="116"/>
        <end position="153"/>
    </location>
</feature>
<reference evidence="4" key="2">
    <citation type="submission" date="2017-05" db="UniProtKB">
        <authorList>
            <consortium name="EnsemblMetazoa"/>
        </authorList>
    </citation>
    <scope>IDENTIFICATION</scope>
</reference>
<accession>A0A1X7V376</accession>
<dbReference type="EnsemblMetazoa" id="XM_019995276.1">
    <property type="protein sequence ID" value="XP_019850835.1"/>
    <property type="gene ID" value="LOC105312401"/>
</dbReference>
<dbReference type="KEGG" id="aqu:105312401"/>
<dbReference type="OrthoDB" id="2125770at2759"/>
<feature type="compositionally biased region" description="Basic and acidic residues" evidence="2">
    <location>
        <begin position="907"/>
        <end position="920"/>
    </location>
</feature>
<dbReference type="GO" id="GO:0071539">
    <property type="term" value="P:protein localization to centrosome"/>
    <property type="evidence" value="ECO:0007669"/>
    <property type="project" value="InterPro"/>
</dbReference>
<feature type="compositionally biased region" description="Acidic residues" evidence="2">
    <location>
        <begin position="116"/>
        <end position="125"/>
    </location>
</feature>
<name>A0A1X7V376_AMPQE</name>
<dbReference type="InParanoid" id="A0A1X7V376"/>
<feature type="compositionally biased region" description="Basic and acidic residues" evidence="2">
    <location>
        <begin position="282"/>
        <end position="294"/>
    </location>
</feature>
<feature type="region of interest" description="Disordered" evidence="2">
    <location>
        <begin position="319"/>
        <end position="349"/>
    </location>
</feature>
<evidence type="ECO:0000313" key="5">
    <source>
        <dbReference type="Proteomes" id="UP000007879"/>
    </source>
</evidence>
<feature type="region of interest" description="Disordered" evidence="2">
    <location>
        <begin position="713"/>
        <end position="736"/>
    </location>
</feature>
<feature type="compositionally biased region" description="Acidic residues" evidence="2">
    <location>
        <begin position="141"/>
        <end position="153"/>
    </location>
</feature>
<feature type="coiled-coil region" evidence="1">
    <location>
        <begin position="162"/>
        <end position="265"/>
    </location>
</feature>
<dbReference type="PANTHER" id="PTHR14164">
    <property type="entry name" value="PERICENTRIOLAR MATERIAL 1-RELATED"/>
    <property type="match status" value="1"/>
</dbReference>
<evidence type="ECO:0000256" key="2">
    <source>
        <dbReference type="SAM" id="MobiDB-lite"/>
    </source>
</evidence>
<dbReference type="GO" id="GO:0034451">
    <property type="term" value="C:centriolar satellite"/>
    <property type="evidence" value="ECO:0007669"/>
    <property type="project" value="TreeGrafter"/>
</dbReference>
<dbReference type="EnsemblMetazoa" id="Aqu2.1.34463_001">
    <property type="protein sequence ID" value="Aqu2.1.34463_001"/>
    <property type="gene ID" value="Aqu2.1.34463"/>
</dbReference>
<feature type="domain" description="Pericentriolar material 1 protein C-terminal" evidence="3">
    <location>
        <begin position="634"/>
        <end position="706"/>
    </location>
</feature>
<dbReference type="InterPro" id="IPR031446">
    <property type="entry name" value="PCM1_C"/>
</dbReference>
<dbReference type="AlphaFoldDB" id="A0A1X7V376"/>
<dbReference type="PANTHER" id="PTHR14164:SF12">
    <property type="entry name" value="PERICENTRIOLAR MATERIAL 1 PROTEIN"/>
    <property type="match status" value="1"/>
</dbReference>
<feature type="domain" description="Pericentriolar material 1 protein C-terminal" evidence="3">
    <location>
        <begin position="764"/>
        <end position="874"/>
    </location>
</feature>
<evidence type="ECO:0000256" key="1">
    <source>
        <dbReference type="SAM" id="Coils"/>
    </source>
</evidence>
<feature type="compositionally biased region" description="Basic and acidic residues" evidence="2">
    <location>
        <begin position="126"/>
        <end position="140"/>
    </location>
</feature>
<feature type="region of interest" description="Disordered" evidence="2">
    <location>
        <begin position="418"/>
        <end position="442"/>
    </location>
</feature>
<dbReference type="Proteomes" id="UP000007879">
    <property type="component" value="Unassembled WGS sequence"/>
</dbReference>
<feature type="region of interest" description="Disordered" evidence="2">
    <location>
        <begin position="270"/>
        <end position="294"/>
    </location>
</feature>
<protein>
    <recommendedName>
        <fullName evidence="3">Pericentriolar material 1 protein C-terminal domain-containing protein</fullName>
    </recommendedName>
</protein>
<feature type="coiled-coil region" evidence="1">
    <location>
        <begin position="61"/>
        <end position="104"/>
    </location>
</feature>
<proteinExistence type="predicted"/>
<dbReference type="GO" id="GO:1905515">
    <property type="term" value="P:non-motile cilium assembly"/>
    <property type="evidence" value="ECO:0007669"/>
    <property type="project" value="TreeGrafter"/>
</dbReference>
<feature type="region of interest" description="Disordered" evidence="2">
    <location>
        <begin position="902"/>
        <end position="953"/>
    </location>
</feature>
<keyword evidence="5" id="KW-1185">Reference proteome</keyword>
<sequence length="953" mass="107346">MILLRLLSSELISARMAESQPLNTKAAAPTEEAPTEEIIDDDDTNQEINNSVSVSALLSRLDTVRGYIEDAEELYEQLQDQSDNEEQMERVSELIRQLKTQELNYLQVLLKVMEDNDEDDDDVDEEISKENESLSLRDEINKEEEEEEGEELVDDDDEEFDLLALQEQHQLLKKLLEQQQQMELLHAKQAQLLSMKKEAEERLAAVMIEKESLNTTTTSQKEEEIEEETSVNIEELDIIQQLDEMKEKRAQVEKLLLQIQSIKNSGGEGDIVPVSVSDADGTSERVEPEDTSEKTKVFDDVKSNLRSMHDQLLKIESAPNLKATPGPGTGTDPIKRAASGPEVSANEELKRKRNELKNLEKMLNELQSLTSDKVGDVSIQRKLENELIRQKQLYTTLLKKTSQLQQLQKDIEKLSRGSDQESGVVDTTAGTWGGSSEDEIEQSTATIENKAKTNDGQLFNYSVHKHSSKLPQPTMANDNTNSQDEFLRDQLRKSTDMCGQLMDQQSLLLNTLHQRLDSLPYIQEQMSQLQQYHSYLQGYNEYLNNAYWQVCSEATGHMNSSTLKEENETTANSSFQEGVIPPPPAPFPPMNQYAGATPFSPFARPTNPHLQYTPLFKQQDVPPSVSASGKQVQFEGLRDVIYSEVAALIAQNEERPHYLIELFGKLQLLNTDYLRQRGLYAIQDITSRFLTEVNQGKASKRSNSAKFDYVEKVDSASSLSTPPPPPNNNNNNNEDMEEPLHNVVVVDPLNVMVSGGSSDINSLMDDKIKIIMTEVIPLLKDHLNTICNVELLQYIQESILNIVIKSDKELNEDESGGGQLKNMFLKQIEISLSSAIGKYINKRLGDIGEDLLVDVSEILFNELSYYQLLKEQDDLPVEWKPLPISPKKPASTVLHGISLSQCEEEEKEKLGNTRDDELAKSWHQPMTDEGNGAKINGISDEVEGNPVTNSSET</sequence>
<dbReference type="GO" id="GO:0034454">
    <property type="term" value="P:microtubule anchoring at centrosome"/>
    <property type="evidence" value="ECO:0007669"/>
    <property type="project" value="InterPro"/>
</dbReference>
<dbReference type="GO" id="GO:0036064">
    <property type="term" value="C:ciliary basal body"/>
    <property type="evidence" value="ECO:0007669"/>
    <property type="project" value="TreeGrafter"/>
</dbReference>
<dbReference type="InterPro" id="IPR024138">
    <property type="entry name" value="Pericentriolar_Pcm1"/>
</dbReference>